<dbReference type="InterPro" id="IPR029063">
    <property type="entry name" value="SAM-dependent_MTases_sf"/>
</dbReference>
<reference evidence="2" key="1">
    <citation type="journal article" date="2014" name="Front. Microbiol.">
        <title>High frequency of phylogenetically diverse reductive dehalogenase-homologous genes in deep subseafloor sedimentary metagenomes.</title>
        <authorList>
            <person name="Kawai M."/>
            <person name="Futagami T."/>
            <person name="Toyoda A."/>
            <person name="Takaki Y."/>
            <person name="Nishi S."/>
            <person name="Hori S."/>
            <person name="Arai W."/>
            <person name="Tsubouchi T."/>
            <person name="Morono Y."/>
            <person name="Uchiyama I."/>
            <person name="Ito T."/>
            <person name="Fujiyama A."/>
            <person name="Inagaki F."/>
            <person name="Takami H."/>
        </authorList>
    </citation>
    <scope>NUCLEOTIDE SEQUENCE</scope>
    <source>
        <strain evidence="2">Expedition CK06-06</strain>
    </source>
</reference>
<dbReference type="Pfam" id="PF08241">
    <property type="entry name" value="Methyltransf_11"/>
    <property type="match status" value="1"/>
</dbReference>
<dbReference type="CDD" id="cd02440">
    <property type="entry name" value="AdoMet_MTases"/>
    <property type="match status" value="1"/>
</dbReference>
<dbReference type="PANTHER" id="PTHR43591">
    <property type="entry name" value="METHYLTRANSFERASE"/>
    <property type="match status" value="1"/>
</dbReference>
<evidence type="ECO:0000259" key="1">
    <source>
        <dbReference type="Pfam" id="PF08241"/>
    </source>
</evidence>
<gene>
    <name evidence="2" type="ORF">S03H2_28444</name>
</gene>
<sequence>MGILERIPEIACLQCKGELEEDEHLRCLVCGKVYEIQDGIAQMLGDDAKAFAREIAVQDRVACEYEQKRYENPYAKRYHDWWTEQMLSRVRTNGRILDDGCGIGLLFDKVRSGQVVGLDISSEMLKVASKKSDRLIRGNSQQLPLKDNSFDVVFCRSLIHHLPQPELAVREIVRILRPEGQRANSGL</sequence>
<dbReference type="PANTHER" id="PTHR43591:SF110">
    <property type="entry name" value="RHODANESE DOMAIN-CONTAINING PROTEIN"/>
    <property type="match status" value="1"/>
</dbReference>
<feature type="non-terminal residue" evidence="2">
    <location>
        <position position="187"/>
    </location>
</feature>
<protein>
    <recommendedName>
        <fullName evidence="1">Methyltransferase type 11 domain-containing protein</fullName>
    </recommendedName>
</protein>
<accession>X1GFU1</accession>
<feature type="domain" description="Methyltransferase type 11" evidence="1">
    <location>
        <begin position="97"/>
        <end position="181"/>
    </location>
</feature>
<dbReference type="AlphaFoldDB" id="X1GFU1"/>
<dbReference type="SUPFAM" id="SSF158997">
    <property type="entry name" value="Trm112p-like"/>
    <property type="match status" value="1"/>
</dbReference>
<evidence type="ECO:0000313" key="2">
    <source>
        <dbReference type="EMBL" id="GAH56776.1"/>
    </source>
</evidence>
<dbReference type="Gene3D" id="2.20.25.10">
    <property type="match status" value="1"/>
</dbReference>
<name>X1GFU1_9ZZZZ</name>
<dbReference type="EMBL" id="BARU01017137">
    <property type="protein sequence ID" value="GAH56776.1"/>
    <property type="molecule type" value="Genomic_DNA"/>
</dbReference>
<comment type="caution">
    <text evidence="2">The sequence shown here is derived from an EMBL/GenBank/DDBJ whole genome shotgun (WGS) entry which is preliminary data.</text>
</comment>
<dbReference type="SUPFAM" id="SSF53335">
    <property type="entry name" value="S-adenosyl-L-methionine-dependent methyltransferases"/>
    <property type="match status" value="1"/>
</dbReference>
<dbReference type="InterPro" id="IPR013216">
    <property type="entry name" value="Methyltransf_11"/>
</dbReference>
<proteinExistence type="predicted"/>
<dbReference type="Gene3D" id="3.40.50.150">
    <property type="entry name" value="Vaccinia Virus protein VP39"/>
    <property type="match status" value="1"/>
</dbReference>
<dbReference type="GO" id="GO:0008757">
    <property type="term" value="F:S-adenosylmethionine-dependent methyltransferase activity"/>
    <property type="evidence" value="ECO:0007669"/>
    <property type="project" value="InterPro"/>
</dbReference>
<organism evidence="2">
    <name type="scientific">marine sediment metagenome</name>
    <dbReference type="NCBI Taxonomy" id="412755"/>
    <lineage>
        <taxon>unclassified sequences</taxon>
        <taxon>metagenomes</taxon>
        <taxon>ecological metagenomes</taxon>
    </lineage>
</organism>